<evidence type="ECO:0000313" key="7">
    <source>
        <dbReference type="Proteomes" id="UP000008743"/>
    </source>
</evidence>
<dbReference type="GO" id="GO:0005634">
    <property type="term" value="C:nucleus"/>
    <property type="evidence" value="ECO:0007669"/>
    <property type="project" value="UniProtKB-SubCell"/>
</dbReference>
<dbReference type="PANTHER" id="PTHR47507:SF6">
    <property type="entry name" value="BARRIER-TO-AUTOINTEGRATION FACTOR"/>
    <property type="match status" value="1"/>
</dbReference>
<dbReference type="AlphaFoldDB" id="A0A0D2WWV1"/>
<dbReference type="Proteomes" id="UP000008743">
    <property type="component" value="Unassembled WGS sequence"/>
</dbReference>
<comment type="subunit">
    <text evidence="4">Interacts with emr-1 and lem-2. Interacts with lem-4l, leading to decreased phosphorylation by VRK1 and promoting dephosphorylation by protein phosphatase 2A (PP2A).</text>
</comment>
<evidence type="ECO:0000256" key="1">
    <source>
        <dbReference type="ARBA" id="ARBA00004123"/>
    </source>
</evidence>
<dbReference type="OrthoDB" id="9997163at2759"/>
<dbReference type="InterPro" id="IPR051387">
    <property type="entry name" value="BAF"/>
</dbReference>
<dbReference type="PANTHER" id="PTHR47507">
    <property type="entry name" value="BARRIER TO AUTOINTEGRATION FACTOR 2"/>
    <property type="match status" value="1"/>
</dbReference>
<organism evidence="6 7">
    <name type="scientific">Capsaspora owczarzaki (strain ATCC 30864)</name>
    <dbReference type="NCBI Taxonomy" id="595528"/>
    <lineage>
        <taxon>Eukaryota</taxon>
        <taxon>Filasterea</taxon>
        <taxon>Capsaspora</taxon>
    </lineage>
</organism>
<dbReference type="FunFam" id="1.10.150.40:FF:000005">
    <property type="entry name" value="Barrier-to-autointegration factor 1"/>
    <property type="match status" value="1"/>
</dbReference>
<dbReference type="Pfam" id="PF02961">
    <property type="entry name" value="SAM_BAF"/>
    <property type="match status" value="1"/>
</dbReference>
<dbReference type="Gene3D" id="1.10.150.40">
    <property type="entry name" value="Barrier-to-autointegration factor, BAF"/>
    <property type="match status" value="1"/>
</dbReference>
<dbReference type="InterPro" id="IPR004122">
    <property type="entry name" value="BAF_prot"/>
</dbReference>
<dbReference type="SMART" id="SM01023">
    <property type="entry name" value="BAF"/>
    <property type="match status" value="1"/>
</dbReference>
<dbReference type="GO" id="GO:0000793">
    <property type="term" value="C:condensed chromosome"/>
    <property type="evidence" value="ECO:0007669"/>
    <property type="project" value="TreeGrafter"/>
</dbReference>
<gene>
    <name evidence="6" type="ORF">CAOG_007554</name>
</gene>
<dbReference type="InterPro" id="IPR036617">
    <property type="entry name" value="BAF_sf"/>
</dbReference>
<proteinExistence type="predicted"/>
<dbReference type="InParanoid" id="A0A0D2WWV1"/>
<evidence type="ECO:0000256" key="3">
    <source>
        <dbReference type="ARBA" id="ARBA00023242"/>
    </source>
</evidence>
<dbReference type="OMA" id="TEWCDAF"/>
<dbReference type="GO" id="GO:0003677">
    <property type="term" value="F:DNA binding"/>
    <property type="evidence" value="ECO:0007669"/>
    <property type="project" value="UniProtKB-KW"/>
</dbReference>
<dbReference type="RefSeq" id="XP_004343428.1">
    <property type="nucleotide sequence ID" value="XM_004343378.2"/>
</dbReference>
<keyword evidence="3" id="KW-0539">Nucleus</keyword>
<dbReference type="EMBL" id="KE346373">
    <property type="protein sequence ID" value="KJE97083.1"/>
    <property type="molecule type" value="Genomic_DNA"/>
</dbReference>
<accession>A0A0D2WWV1</accession>
<sequence>MAETTSQKHQNFIKEQMRDKPVNQVAGIGEKISGELNDQGFKYAYQLLGQFLILNKNEGDFLDWFKEVAPSANSKHRQDAYECLSKWCELML</sequence>
<protein>
    <recommendedName>
        <fullName evidence="5">Barrier-to-autointegration factor 1</fullName>
    </recommendedName>
</protein>
<name>A0A0D2WWV1_CAPO3</name>
<evidence type="ECO:0000256" key="4">
    <source>
        <dbReference type="ARBA" id="ARBA00064955"/>
    </source>
</evidence>
<dbReference type="SUPFAM" id="SSF47798">
    <property type="entry name" value="Barrier-to-autointegration factor, BAF"/>
    <property type="match status" value="1"/>
</dbReference>
<dbReference type="eggNOG" id="KOG4233">
    <property type="taxonomic scope" value="Eukaryota"/>
</dbReference>
<dbReference type="PhylomeDB" id="A0A0D2WWV1"/>
<comment type="subcellular location">
    <subcellularLocation>
        <location evidence="1">Nucleus</location>
    </subcellularLocation>
</comment>
<keyword evidence="2" id="KW-0238">DNA-binding</keyword>
<evidence type="ECO:0000256" key="2">
    <source>
        <dbReference type="ARBA" id="ARBA00023125"/>
    </source>
</evidence>
<dbReference type="GO" id="GO:0051276">
    <property type="term" value="P:chromosome organization"/>
    <property type="evidence" value="ECO:0007669"/>
    <property type="project" value="TreeGrafter"/>
</dbReference>
<reference evidence="7" key="1">
    <citation type="submission" date="2011-02" db="EMBL/GenBank/DDBJ databases">
        <title>The Genome Sequence of Capsaspora owczarzaki ATCC 30864.</title>
        <authorList>
            <person name="Russ C."/>
            <person name="Cuomo C."/>
            <person name="Burger G."/>
            <person name="Gray M.W."/>
            <person name="Holland P.W.H."/>
            <person name="King N."/>
            <person name="Lang F.B.F."/>
            <person name="Roger A.J."/>
            <person name="Ruiz-Trillo I."/>
            <person name="Young S.K."/>
            <person name="Zeng Q."/>
            <person name="Gargeya S."/>
            <person name="Alvarado L."/>
            <person name="Berlin A."/>
            <person name="Chapman S.B."/>
            <person name="Chen Z."/>
            <person name="Freedman E."/>
            <person name="Gellesch M."/>
            <person name="Goldberg J."/>
            <person name="Griggs A."/>
            <person name="Gujja S."/>
            <person name="Heilman E."/>
            <person name="Heiman D."/>
            <person name="Howarth C."/>
            <person name="Mehta T."/>
            <person name="Neiman D."/>
            <person name="Pearson M."/>
            <person name="Roberts A."/>
            <person name="Saif S."/>
            <person name="Shea T."/>
            <person name="Shenoy N."/>
            <person name="Sisk P."/>
            <person name="Stolte C."/>
            <person name="Sykes S."/>
            <person name="White J."/>
            <person name="Yandava C."/>
            <person name="Haas B."/>
            <person name="Nusbaum C."/>
            <person name="Birren B."/>
        </authorList>
    </citation>
    <scope>NUCLEOTIDE SEQUENCE</scope>
    <source>
        <strain evidence="7">ATCC 30864</strain>
    </source>
</reference>
<dbReference type="STRING" id="595528.A0A0D2WWV1"/>
<evidence type="ECO:0000256" key="5">
    <source>
        <dbReference type="ARBA" id="ARBA00069025"/>
    </source>
</evidence>
<evidence type="ECO:0000313" key="6">
    <source>
        <dbReference type="EMBL" id="KJE97083.1"/>
    </source>
</evidence>
<keyword evidence="7" id="KW-1185">Reference proteome</keyword>